<accession>A0A4Q7KQN3</accession>
<comment type="caution">
    <text evidence="2">The sequence shown here is derived from an EMBL/GenBank/DDBJ whole genome shotgun (WGS) entry which is preliminary data.</text>
</comment>
<reference evidence="2 3" key="1">
    <citation type="submission" date="2019-02" db="EMBL/GenBank/DDBJ databases">
        <title>Genomic Encyclopedia of Type Strains, Phase IV (KMG-IV): sequencing the most valuable type-strain genomes for metagenomic binning, comparative biology and taxonomic classification.</title>
        <authorList>
            <person name="Goeker M."/>
        </authorList>
    </citation>
    <scope>NUCLEOTIDE SEQUENCE [LARGE SCALE GENOMIC DNA]</scope>
    <source>
        <strain evidence="2 3">DSM 101727</strain>
    </source>
</reference>
<dbReference type="EMBL" id="SGWQ01000005">
    <property type="protein sequence ID" value="RZS37632.1"/>
    <property type="molecule type" value="Genomic_DNA"/>
</dbReference>
<dbReference type="AlphaFoldDB" id="A0A4Q7KQN3"/>
<dbReference type="InterPro" id="IPR039261">
    <property type="entry name" value="FNR_nucleotide-bd"/>
</dbReference>
<evidence type="ECO:0000313" key="3">
    <source>
        <dbReference type="Proteomes" id="UP000294257"/>
    </source>
</evidence>
<dbReference type="Gene3D" id="3.40.50.80">
    <property type="entry name" value="Nucleotide-binding domain of ferredoxin-NADP reductase (FNR) module"/>
    <property type="match status" value="1"/>
</dbReference>
<dbReference type="Proteomes" id="UP000294257">
    <property type="component" value="Unassembled WGS sequence"/>
</dbReference>
<feature type="domain" description="SIP-like Rossmann fold" evidence="1">
    <location>
        <begin position="2"/>
        <end position="67"/>
    </location>
</feature>
<evidence type="ECO:0000259" key="1">
    <source>
        <dbReference type="Pfam" id="PF04954"/>
    </source>
</evidence>
<protein>
    <submittedName>
        <fullName evidence="2">Siderophore-interacting protein</fullName>
    </submittedName>
</protein>
<proteinExistence type="predicted"/>
<keyword evidence="3" id="KW-1185">Reference proteome</keyword>
<gene>
    <name evidence="2" type="ORF">EV193_105190</name>
</gene>
<evidence type="ECO:0000313" key="2">
    <source>
        <dbReference type="EMBL" id="RZS37632.1"/>
    </source>
</evidence>
<organism evidence="2 3">
    <name type="scientific">Herbihabitans rhizosphaerae</name>
    <dbReference type="NCBI Taxonomy" id="1872711"/>
    <lineage>
        <taxon>Bacteria</taxon>
        <taxon>Bacillati</taxon>
        <taxon>Actinomycetota</taxon>
        <taxon>Actinomycetes</taxon>
        <taxon>Pseudonocardiales</taxon>
        <taxon>Pseudonocardiaceae</taxon>
        <taxon>Herbihabitans</taxon>
    </lineage>
</organism>
<dbReference type="Pfam" id="PF04954">
    <property type="entry name" value="SIP"/>
    <property type="match status" value="1"/>
</dbReference>
<sequence>MTWIERDDHGRTPGKAAYAAATELPVPDRPFYGWAVGEQALASGKRKHWTRAGVPKTHIMFCGYWRAAAH</sequence>
<name>A0A4Q7KQN3_9PSEU</name>
<dbReference type="InterPro" id="IPR007037">
    <property type="entry name" value="SIP_rossman_dom"/>
</dbReference>
<dbReference type="RefSeq" id="WP_242613445.1">
    <property type="nucleotide sequence ID" value="NZ_SGWQ01000005.1"/>
</dbReference>